<feature type="transmembrane region" description="Helical" evidence="1">
    <location>
        <begin position="48"/>
        <end position="68"/>
    </location>
</feature>
<dbReference type="EMBL" id="CP144697">
    <property type="protein sequence ID" value="WVZ15937.1"/>
    <property type="molecule type" value="Genomic_DNA"/>
</dbReference>
<name>A0AAQ3NU71_VIGMU</name>
<reference evidence="2 4" key="1">
    <citation type="journal article" date="2023" name="Life. Sci Alliance">
        <title>Evolutionary insights into 3D genome organization and epigenetic landscape of Vigna mungo.</title>
        <authorList>
            <person name="Junaid A."/>
            <person name="Singh B."/>
            <person name="Bhatia S."/>
        </authorList>
    </citation>
    <scope>NUCLEOTIDE SEQUENCE [LARGE SCALE GENOMIC DNA]</scope>
    <source>
        <strain evidence="2">Urdbean</strain>
    </source>
</reference>
<evidence type="ECO:0000256" key="1">
    <source>
        <dbReference type="SAM" id="Phobius"/>
    </source>
</evidence>
<dbReference type="Proteomes" id="UP001374535">
    <property type="component" value="Chromosome 4"/>
</dbReference>
<gene>
    <name evidence="2" type="ORF">V8G54_013501</name>
    <name evidence="3" type="ORF">V8G54_013503</name>
</gene>
<accession>A0AAQ3NU71</accession>
<keyword evidence="1" id="KW-0812">Transmembrane</keyword>
<sequence length="131" mass="15265">MIRFFFSPFSNSSPPIKRIIIVPNSINYPWMIQNNIQWSSLIDRKMKLFYVTALFLLLLLHLQLLSCITARPLEVRKLDNSAHKTMSTLHSGPSHGGKGHKSQTQHAPILRQFKQFVPSNPWQFCFVTWTR</sequence>
<keyword evidence="1" id="KW-0472">Membrane</keyword>
<keyword evidence="4" id="KW-1185">Reference proteome</keyword>
<dbReference type="AlphaFoldDB" id="A0AAQ3NU71"/>
<protein>
    <submittedName>
        <fullName evidence="2">Uncharacterized protein</fullName>
    </submittedName>
</protein>
<keyword evidence="1" id="KW-1133">Transmembrane helix</keyword>
<dbReference type="EMBL" id="CP144697">
    <property type="protein sequence ID" value="WVZ15935.1"/>
    <property type="molecule type" value="Genomic_DNA"/>
</dbReference>
<evidence type="ECO:0000313" key="4">
    <source>
        <dbReference type="Proteomes" id="UP001374535"/>
    </source>
</evidence>
<evidence type="ECO:0000313" key="3">
    <source>
        <dbReference type="EMBL" id="WVZ15937.1"/>
    </source>
</evidence>
<proteinExistence type="predicted"/>
<reference evidence="2" key="2">
    <citation type="submission" date="2024-01" db="EMBL/GenBank/DDBJ databases">
        <authorList>
            <person name="Junaid A."/>
            <person name="Bhatia S."/>
        </authorList>
    </citation>
    <scope>NUCLEOTIDE SEQUENCE</scope>
    <source>
        <strain evidence="2">Urdbean</strain>
        <tissue evidence="2">Leaf</tissue>
    </source>
</reference>
<evidence type="ECO:0000313" key="2">
    <source>
        <dbReference type="EMBL" id="WVZ15935.1"/>
    </source>
</evidence>
<organism evidence="2 4">
    <name type="scientific">Vigna mungo</name>
    <name type="common">Black gram</name>
    <name type="synonym">Phaseolus mungo</name>
    <dbReference type="NCBI Taxonomy" id="3915"/>
    <lineage>
        <taxon>Eukaryota</taxon>
        <taxon>Viridiplantae</taxon>
        <taxon>Streptophyta</taxon>
        <taxon>Embryophyta</taxon>
        <taxon>Tracheophyta</taxon>
        <taxon>Spermatophyta</taxon>
        <taxon>Magnoliopsida</taxon>
        <taxon>eudicotyledons</taxon>
        <taxon>Gunneridae</taxon>
        <taxon>Pentapetalae</taxon>
        <taxon>rosids</taxon>
        <taxon>fabids</taxon>
        <taxon>Fabales</taxon>
        <taxon>Fabaceae</taxon>
        <taxon>Papilionoideae</taxon>
        <taxon>50 kb inversion clade</taxon>
        <taxon>NPAAA clade</taxon>
        <taxon>indigoferoid/millettioid clade</taxon>
        <taxon>Phaseoleae</taxon>
        <taxon>Vigna</taxon>
    </lineage>
</organism>